<dbReference type="SUPFAM" id="SSF53383">
    <property type="entry name" value="PLP-dependent transferases"/>
    <property type="match status" value="1"/>
</dbReference>
<dbReference type="AlphaFoldDB" id="A0A1W1DUA4"/>
<dbReference type="Gene3D" id="3.40.640.10">
    <property type="entry name" value="Type I PLP-dependent aspartate aminotransferase-like (Major domain)"/>
    <property type="match status" value="1"/>
</dbReference>
<dbReference type="GO" id="GO:0016846">
    <property type="term" value="F:carbon-sulfur lyase activity"/>
    <property type="evidence" value="ECO:0007669"/>
    <property type="project" value="TreeGrafter"/>
</dbReference>
<dbReference type="Pfam" id="PF01053">
    <property type="entry name" value="Cys_Met_Meta_PP"/>
    <property type="match status" value="1"/>
</dbReference>
<dbReference type="EMBL" id="FPHV01000052">
    <property type="protein sequence ID" value="SFV81179.1"/>
    <property type="molecule type" value="Genomic_DNA"/>
</dbReference>
<dbReference type="NCBIfam" id="TIGR01325">
    <property type="entry name" value="O_suc_HS_sulf"/>
    <property type="match status" value="1"/>
</dbReference>
<dbReference type="GO" id="GO:0071268">
    <property type="term" value="P:homocysteine biosynthetic process"/>
    <property type="evidence" value="ECO:0007669"/>
    <property type="project" value="InterPro"/>
</dbReference>
<keyword evidence="4" id="KW-0808">Transferase</keyword>
<keyword evidence="2" id="KW-0663">Pyridoxal phosphate</keyword>
<gene>
    <name evidence="3" type="ORF">MNB_SUP05-6-989</name>
    <name evidence="4" type="ORF">MNB_SUP05-7-974</name>
</gene>
<dbReference type="HAMAP" id="MF_02056">
    <property type="entry name" value="MetZ"/>
    <property type="match status" value="1"/>
</dbReference>
<dbReference type="FunFam" id="3.90.1150.10:FF:000033">
    <property type="entry name" value="Cystathionine gamma-synthase"/>
    <property type="match status" value="1"/>
</dbReference>
<dbReference type="PANTHER" id="PTHR11808">
    <property type="entry name" value="TRANS-SULFURATION ENZYME FAMILY MEMBER"/>
    <property type="match status" value="1"/>
</dbReference>
<dbReference type="InterPro" id="IPR000277">
    <property type="entry name" value="Cys/Met-Metab_PyrdxlP-dep_enz"/>
</dbReference>
<dbReference type="InterPro" id="IPR015422">
    <property type="entry name" value="PyrdxlP-dep_Trfase_small"/>
</dbReference>
<dbReference type="GO" id="GO:0003962">
    <property type="term" value="F:cystathionine gamma-synthase activity"/>
    <property type="evidence" value="ECO:0007669"/>
    <property type="project" value="UniProtKB-EC"/>
</dbReference>
<dbReference type="EC" id="2.5.1.48" evidence="4"/>
<dbReference type="GO" id="GO:0030170">
    <property type="term" value="F:pyridoxal phosphate binding"/>
    <property type="evidence" value="ECO:0007669"/>
    <property type="project" value="InterPro"/>
</dbReference>
<dbReference type="GO" id="GO:0019346">
    <property type="term" value="P:transsulfuration"/>
    <property type="evidence" value="ECO:0007669"/>
    <property type="project" value="InterPro"/>
</dbReference>
<dbReference type="GO" id="GO:0003961">
    <property type="term" value="F:O-acetylhomoserine aminocarboxypropyltransferase activity"/>
    <property type="evidence" value="ECO:0007669"/>
    <property type="project" value="UniProtKB-EC"/>
</dbReference>
<dbReference type="Gene3D" id="3.90.1150.10">
    <property type="entry name" value="Aspartate Aminotransferase, domain 1"/>
    <property type="match status" value="1"/>
</dbReference>
<reference evidence="4" key="1">
    <citation type="submission" date="2016-10" db="EMBL/GenBank/DDBJ databases">
        <authorList>
            <person name="de Groot N.N."/>
        </authorList>
    </citation>
    <scope>NUCLEOTIDE SEQUENCE</scope>
</reference>
<dbReference type="PANTHER" id="PTHR11808:SF80">
    <property type="entry name" value="CYSTATHIONINE GAMMA-LYASE"/>
    <property type="match status" value="1"/>
</dbReference>
<dbReference type="InterPro" id="IPR015421">
    <property type="entry name" value="PyrdxlP-dep_Trfase_major"/>
</dbReference>
<proteinExistence type="inferred from homology"/>
<dbReference type="FunFam" id="3.40.640.10:FF:000046">
    <property type="entry name" value="Cystathionine gamma-lyase"/>
    <property type="match status" value="1"/>
</dbReference>
<evidence type="ECO:0000313" key="4">
    <source>
        <dbReference type="EMBL" id="SFV85355.1"/>
    </source>
</evidence>
<dbReference type="GO" id="GO:0005737">
    <property type="term" value="C:cytoplasm"/>
    <property type="evidence" value="ECO:0007669"/>
    <property type="project" value="TreeGrafter"/>
</dbReference>
<comment type="cofactor">
    <cofactor evidence="1">
        <name>pyridoxal 5'-phosphate</name>
        <dbReference type="ChEBI" id="CHEBI:597326"/>
    </cofactor>
</comment>
<evidence type="ECO:0000256" key="2">
    <source>
        <dbReference type="ARBA" id="ARBA00022898"/>
    </source>
</evidence>
<dbReference type="CDD" id="cd00614">
    <property type="entry name" value="CGS_like"/>
    <property type="match status" value="1"/>
</dbReference>
<dbReference type="InterPro" id="IPR015424">
    <property type="entry name" value="PyrdxlP-dep_Trfase"/>
</dbReference>
<dbReference type="NCBIfam" id="NF006003">
    <property type="entry name" value="PRK08133.1"/>
    <property type="match status" value="1"/>
</dbReference>
<sequence length="387" mass="41523">MKDLKFDTKAIREGYRTTQEQEHSEAIFLTSSFVFDSAEQAANRFSKEEPGNIYARFTNPTVDAFEKKLAALEGADACVATSSGMAAIFASIMSLVESGDHIVASRNMFGTSIVLLNTIVSKFNVGISYVDLGDLSQWQDAVQDNTKLFLLETPSNPLGEVVDITALSKISQANNILLAVDNAILSPALQNPIKLGADVVIHSATKYIDGQGRCLAGAVLASEAIIEKVSAFTRATGPSLSAFNAWIVLKGLDTLSLRMKAHSDNALKLAVWLQTQDQVEKVHYLGLESHPNHTLASTQQSGFGGIVSFEVKGGREAAFKVINATEILSITANLGDTKTTITHPASTTHGRLTDNEKQQANITEGLIRISVGLEDIGDVINDISKGL</sequence>
<dbReference type="EC" id="2.5.1.49" evidence="4"/>
<evidence type="ECO:0000256" key="1">
    <source>
        <dbReference type="ARBA" id="ARBA00001933"/>
    </source>
</evidence>
<dbReference type="EMBL" id="FPHW01000206">
    <property type="protein sequence ID" value="SFV85355.1"/>
    <property type="molecule type" value="Genomic_DNA"/>
</dbReference>
<dbReference type="InterPro" id="IPR054542">
    <property type="entry name" value="Cys_met_metab_PP"/>
</dbReference>
<protein>
    <submittedName>
        <fullName evidence="4">O-acetylhomoserine sulfhydrylase / O-succinylhomoserine sulfhydrylase</fullName>
        <ecNumber evidence="4">2.5.1.48</ecNumber>
        <ecNumber evidence="4">2.5.1.49</ecNumber>
    </submittedName>
</protein>
<organism evidence="4">
    <name type="scientific">hydrothermal vent metagenome</name>
    <dbReference type="NCBI Taxonomy" id="652676"/>
    <lineage>
        <taxon>unclassified sequences</taxon>
        <taxon>metagenomes</taxon>
        <taxon>ecological metagenomes</taxon>
    </lineage>
</organism>
<evidence type="ECO:0000313" key="3">
    <source>
        <dbReference type="EMBL" id="SFV81179.1"/>
    </source>
</evidence>
<dbReference type="PIRSF" id="PIRSF001434">
    <property type="entry name" value="CGS"/>
    <property type="match status" value="1"/>
</dbReference>
<accession>A0A1W1DUA4</accession>
<dbReference type="PROSITE" id="PS00868">
    <property type="entry name" value="CYS_MET_METAB_PP"/>
    <property type="match status" value="1"/>
</dbReference>
<name>A0A1W1DUA4_9ZZZZ</name>
<dbReference type="InterPro" id="IPR006234">
    <property type="entry name" value="O-succ-hSer_sulfhydrylase"/>
</dbReference>